<comment type="similarity">
    <text evidence="2 10">Belongs to the glycosyl hydrolase 1 family.</text>
</comment>
<dbReference type="PRINTS" id="PR00131">
    <property type="entry name" value="GLHYDRLASE1"/>
</dbReference>
<evidence type="ECO:0000256" key="9">
    <source>
        <dbReference type="PROSITE-ProRule" id="PRU10055"/>
    </source>
</evidence>
<evidence type="ECO:0000256" key="7">
    <source>
        <dbReference type="ARBA" id="ARBA00023295"/>
    </source>
</evidence>
<evidence type="ECO:0000313" key="12">
    <source>
        <dbReference type="Proteomes" id="UP001291309"/>
    </source>
</evidence>
<accession>A0ABU5HA41</accession>
<organism evidence="11 12">
    <name type="scientific">Hyalangium rubrum</name>
    <dbReference type="NCBI Taxonomy" id="3103134"/>
    <lineage>
        <taxon>Bacteria</taxon>
        <taxon>Pseudomonadati</taxon>
        <taxon>Myxococcota</taxon>
        <taxon>Myxococcia</taxon>
        <taxon>Myxococcales</taxon>
        <taxon>Cystobacterineae</taxon>
        <taxon>Archangiaceae</taxon>
        <taxon>Hyalangium</taxon>
    </lineage>
</organism>
<protein>
    <recommendedName>
        <fullName evidence="3 10">Beta-glucosidase</fullName>
        <ecNumber evidence="3 10">3.2.1.21</ecNumber>
    </recommendedName>
</protein>
<keyword evidence="12" id="KW-1185">Reference proteome</keyword>
<reference evidence="11 12" key="1">
    <citation type="submission" date="2023-12" db="EMBL/GenBank/DDBJ databases">
        <title>the genome sequence of Hyalangium sp. s54d21.</title>
        <authorList>
            <person name="Zhang X."/>
        </authorList>
    </citation>
    <scope>NUCLEOTIDE SEQUENCE [LARGE SCALE GENOMIC DNA]</scope>
    <source>
        <strain evidence="12">s54d21</strain>
    </source>
</reference>
<evidence type="ECO:0000256" key="8">
    <source>
        <dbReference type="ARBA" id="ARBA00023326"/>
    </source>
</evidence>
<dbReference type="InterPro" id="IPR033132">
    <property type="entry name" value="GH_1_N_CS"/>
</dbReference>
<keyword evidence="7 10" id="KW-0326">Glycosidase</keyword>
<proteinExistence type="inferred from homology"/>
<dbReference type="EMBL" id="JAXIVS010000011">
    <property type="protein sequence ID" value="MDY7230357.1"/>
    <property type="molecule type" value="Genomic_DNA"/>
</dbReference>
<dbReference type="SUPFAM" id="SSF51445">
    <property type="entry name" value="(Trans)glycosidases"/>
    <property type="match status" value="1"/>
</dbReference>
<dbReference type="NCBIfam" id="TIGR03356">
    <property type="entry name" value="BGL"/>
    <property type="match status" value="1"/>
</dbReference>
<comment type="caution">
    <text evidence="11">The sequence shown here is derived from an EMBL/GenBank/DDBJ whole genome shotgun (WGS) entry which is preliminary data.</text>
</comment>
<dbReference type="Proteomes" id="UP001291309">
    <property type="component" value="Unassembled WGS sequence"/>
</dbReference>
<keyword evidence="5" id="KW-0136">Cellulose degradation</keyword>
<name>A0ABU5HA41_9BACT</name>
<dbReference type="PROSITE" id="PS00653">
    <property type="entry name" value="GLYCOSYL_HYDROL_F1_2"/>
    <property type="match status" value="1"/>
</dbReference>
<dbReference type="PROSITE" id="PS00572">
    <property type="entry name" value="GLYCOSYL_HYDROL_F1_1"/>
    <property type="match status" value="1"/>
</dbReference>
<evidence type="ECO:0000256" key="10">
    <source>
        <dbReference type="RuleBase" id="RU361175"/>
    </source>
</evidence>
<dbReference type="RefSeq" id="WP_321549084.1">
    <property type="nucleotide sequence ID" value="NZ_JAXIVS010000011.1"/>
</dbReference>
<dbReference type="PANTHER" id="PTHR10353">
    <property type="entry name" value="GLYCOSYL HYDROLASE"/>
    <property type="match status" value="1"/>
</dbReference>
<feature type="active site" description="Nucleophile" evidence="9">
    <location>
        <position position="353"/>
    </location>
</feature>
<dbReference type="Pfam" id="PF00232">
    <property type="entry name" value="Glyco_hydro_1"/>
    <property type="match status" value="1"/>
</dbReference>
<keyword evidence="6" id="KW-0119">Carbohydrate metabolism</keyword>
<dbReference type="PANTHER" id="PTHR10353:SF36">
    <property type="entry name" value="LP05116P"/>
    <property type="match status" value="1"/>
</dbReference>
<dbReference type="InterPro" id="IPR018120">
    <property type="entry name" value="Glyco_hydro_1_AS"/>
</dbReference>
<evidence type="ECO:0000256" key="4">
    <source>
        <dbReference type="ARBA" id="ARBA00022801"/>
    </source>
</evidence>
<keyword evidence="4 10" id="KW-0378">Hydrolase</keyword>
<evidence type="ECO:0000256" key="3">
    <source>
        <dbReference type="ARBA" id="ARBA00012744"/>
    </source>
</evidence>
<keyword evidence="8" id="KW-0624">Polysaccharide degradation</keyword>
<evidence type="ECO:0000256" key="5">
    <source>
        <dbReference type="ARBA" id="ARBA00023001"/>
    </source>
</evidence>
<dbReference type="InterPro" id="IPR017736">
    <property type="entry name" value="Glyco_hydro_1_beta-glucosidase"/>
</dbReference>
<dbReference type="Gene3D" id="3.20.20.80">
    <property type="entry name" value="Glycosidases"/>
    <property type="match status" value="1"/>
</dbReference>
<gene>
    <name evidence="11" type="ORF">SYV04_28430</name>
</gene>
<evidence type="ECO:0000313" key="11">
    <source>
        <dbReference type="EMBL" id="MDY7230357.1"/>
    </source>
</evidence>
<comment type="catalytic activity">
    <reaction evidence="1 10">
        <text>Hydrolysis of terminal, non-reducing beta-D-glucosyl residues with release of beta-D-glucose.</text>
        <dbReference type="EC" id="3.2.1.21"/>
    </reaction>
</comment>
<evidence type="ECO:0000256" key="6">
    <source>
        <dbReference type="ARBA" id="ARBA00023277"/>
    </source>
</evidence>
<dbReference type="InterPro" id="IPR001360">
    <property type="entry name" value="Glyco_hydro_1"/>
</dbReference>
<dbReference type="GO" id="GO:0008422">
    <property type="term" value="F:beta-glucosidase activity"/>
    <property type="evidence" value="ECO:0007669"/>
    <property type="project" value="UniProtKB-EC"/>
</dbReference>
<evidence type="ECO:0000256" key="2">
    <source>
        <dbReference type="ARBA" id="ARBA00010838"/>
    </source>
</evidence>
<dbReference type="InterPro" id="IPR017853">
    <property type="entry name" value="GH"/>
</dbReference>
<dbReference type="EC" id="3.2.1.21" evidence="3 10"/>
<sequence>MSRQPKPMNPRYFPEDFQWGVATSAYQIEGAANEDGRGPSIWDTFSHTPGKVVDGHTGDVACEHYHRVEEDLDLLVALGVNAYRFSVAWPRVLPSGRYPVNAKGLDFYDRMLDGLLARGLRPHLTLYHWDLPQALQDEGGWANPETIQHFADYAEVVARRLGDRLESITTFNEPWVVATLGHEKGIFAPGLTDRRLAMQVSHHLLMAHGLGVQVLRTIVPRVKLGIVLNMAPTHPARLNAVDRAKAQLEDGLLVRWYMDPLFRGHYPQDVLNHLGADAPDVKPEDLRLIRQPIDFLGINYYTRNVVHAEDPSATPPGEMGFTDMGWEVYPQGLTELLVRLTRHYNPPPLYITENGAAFVDRLEGDRVHDVERVRYLETHIGAMAEARAQGVDIRGYFAWSFLDNFEWALGYLKRFGIVYVDYDTQRRVMKDSAHWYRDFIASQRIWQPSVSGA</sequence>
<evidence type="ECO:0000256" key="1">
    <source>
        <dbReference type="ARBA" id="ARBA00000448"/>
    </source>
</evidence>